<evidence type="ECO:0000256" key="2">
    <source>
        <dbReference type="ARBA" id="ARBA00022475"/>
    </source>
</evidence>
<feature type="transmembrane region" description="Helical" evidence="6">
    <location>
        <begin position="133"/>
        <end position="154"/>
    </location>
</feature>
<sequence>MFERNYNIISAKYKKFLLPTVILSMAMYMSIIIDGIIVGNLIGPNALAAIALLIPITGLFSTIYWTFGIGGSVLSAIAKAERNEMKSRIYFSLSIISLLVIGLVIAILGFFYIGEISKVFSNSEILLPFVIDYGRILFMSAPLLFIALGISYFMRAEDKPHLATAVLISSNFVNIIMDIVYIKFFNLGIGGAALATVTGYLVGMIFIVKYLISKDRETRFTNIFKSKIKNLKEIIFSGFPPASGQLFILLKTFFINIIILSTIGEAGTVAFAICFDCLIIASIPIIGVCQTMSPIVSVFYSEKDFNGVKFIMRKSFKIAIFSCVLLTIFLILFPNIILDIFGVTGINNIIVGEEAIRIFSLSFIGTSITFLMLFYTQAIQKKLISFIISISQGLIILVPSAYILSNLIGGSGIWISFLIAEIGTIIIIYLITIIISKKSKGKYSGILMLPKNKEGSVLDVTIKSSVDDALGLSEKLIKFAEENGVDKKTSIYVGIAIEEMVVNTIKYNLDSIDYIDVLSEIDENEIRISFKDSGIEYDPTKDVITEESDFENIHVLKKIANEISYARLIGLNSTIITIKR</sequence>
<feature type="transmembrane region" description="Helical" evidence="6">
    <location>
        <begin position="188"/>
        <end position="212"/>
    </location>
</feature>
<keyword evidence="2" id="KW-1003">Cell membrane</keyword>
<dbReference type="InterPro" id="IPR002528">
    <property type="entry name" value="MATE_fam"/>
</dbReference>
<dbReference type="PANTHER" id="PTHR43823">
    <property type="entry name" value="SPORULATION PROTEIN YKVU"/>
    <property type="match status" value="1"/>
</dbReference>
<dbReference type="AlphaFoldDB" id="A0A1V6N298"/>
<dbReference type="GO" id="GO:0042910">
    <property type="term" value="F:xenobiotic transmembrane transporter activity"/>
    <property type="evidence" value="ECO:0007669"/>
    <property type="project" value="InterPro"/>
</dbReference>
<keyword evidence="4 6" id="KW-1133">Transmembrane helix</keyword>
<feature type="transmembrane region" description="Helical" evidence="6">
    <location>
        <begin position="358"/>
        <end position="376"/>
    </location>
</feature>
<evidence type="ECO:0000256" key="3">
    <source>
        <dbReference type="ARBA" id="ARBA00022692"/>
    </source>
</evidence>
<feature type="transmembrane region" description="Helical" evidence="6">
    <location>
        <begin position="21"/>
        <end position="42"/>
    </location>
</feature>
<comment type="subcellular location">
    <subcellularLocation>
        <location evidence="1">Cell membrane</location>
        <topology evidence="1">Multi-pass membrane protein</topology>
    </subcellularLocation>
</comment>
<feature type="transmembrane region" description="Helical" evidence="6">
    <location>
        <begin position="411"/>
        <end position="435"/>
    </location>
</feature>
<evidence type="ECO:0000256" key="6">
    <source>
        <dbReference type="SAM" id="Phobius"/>
    </source>
</evidence>
<dbReference type="InterPro" id="IPR051327">
    <property type="entry name" value="MATE_MepA_subfamily"/>
</dbReference>
<feature type="transmembrane region" description="Helical" evidence="6">
    <location>
        <begin position="48"/>
        <end position="77"/>
    </location>
</feature>
<dbReference type="Pfam" id="PF01554">
    <property type="entry name" value="MatE"/>
    <property type="match status" value="2"/>
</dbReference>
<feature type="transmembrane region" description="Helical" evidence="6">
    <location>
        <begin position="318"/>
        <end position="338"/>
    </location>
</feature>
<feature type="transmembrane region" description="Helical" evidence="6">
    <location>
        <begin position="89"/>
        <end position="113"/>
    </location>
</feature>
<keyword evidence="3 6" id="KW-0812">Transmembrane</keyword>
<feature type="transmembrane region" description="Helical" evidence="6">
    <location>
        <begin position="383"/>
        <end position="405"/>
    </location>
</feature>
<feature type="transmembrane region" description="Helical" evidence="6">
    <location>
        <begin position="161"/>
        <end position="182"/>
    </location>
</feature>
<evidence type="ECO:0000256" key="5">
    <source>
        <dbReference type="ARBA" id="ARBA00023136"/>
    </source>
</evidence>
<evidence type="ECO:0000313" key="7">
    <source>
        <dbReference type="EMBL" id="OQD58774.1"/>
    </source>
</evidence>
<dbReference type="PANTHER" id="PTHR43823:SF3">
    <property type="entry name" value="MULTIDRUG EXPORT PROTEIN MEPA"/>
    <property type="match status" value="1"/>
</dbReference>
<reference evidence="7 8" key="1">
    <citation type="submission" date="2014-12" db="EMBL/GenBank/DDBJ databases">
        <title>Genome sequence of Methanobrevibacter arboriphilicus DH1, DSM1125.</title>
        <authorList>
            <person name="Poehlein A."/>
            <person name="Thauer R.K."/>
            <person name="Seedorf H."/>
            <person name="Daniel R."/>
        </authorList>
    </citation>
    <scope>NUCLEOTIDE SEQUENCE [LARGE SCALE GENOMIC DNA]</scope>
    <source>
        <strain evidence="7 8">DH1</strain>
    </source>
</reference>
<feature type="transmembrane region" description="Helical" evidence="6">
    <location>
        <begin position="233"/>
        <end position="263"/>
    </location>
</feature>
<protein>
    <submittedName>
        <fullName evidence="7">Putative efflux pump</fullName>
    </submittedName>
</protein>
<evidence type="ECO:0000256" key="1">
    <source>
        <dbReference type="ARBA" id="ARBA00004651"/>
    </source>
</evidence>
<keyword evidence="5 6" id="KW-0472">Membrane</keyword>
<gene>
    <name evidence="7" type="ORF">MBBAR_9c00050</name>
</gene>
<dbReference type="GO" id="GO:0005886">
    <property type="term" value="C:plasma membrane"/>
    <property type="evidence" value="ECO:0007669"/>
    <property type="project" value="UniProtKB-SubCell"/>
</dbReference>
<dbReference type="GO" id="GO:0015297">
    <property type="term" value="F:antiporter activity"/>
    <property type="evidence" value="ECO:0007669"/>
    <property type="project" value="InterPro"/>
</dbReference>
<comment type="caution">
    <text evidence="7">The sequence shown here is derived from an EMBL/GenBank/DDBJ whole genome shotgun (WGS) entry which is preliminary data.</text>
</comment>
<evidence type="ECO:0000256" key="4">
    <source>
        <dbReference type="ARBA" id="ARBA00022989"/>
    </source>
</evidence>
<evidence type="ECO:0000313" key="8">
    <source>
        <dbReference type="Proteomes" id="UP000191661"/>
    </source>
</evidence>
<proteinExistence type="predicted"/>
<dbReference type="OrthoDB" id="214119at2157"/>
<feature type="transmembrane region" description="Helical" evidence="6">
    <location>
        <begin position="269"/>
        <end position="289"/>
    </location>
</feature>
<dbReference type="CDD" id="cd16936">
    <property type="entry name" value="HATPase_RsbW-like"/>
    <property type="match status" value="1"/>
</dbReference>
<dbReference type="RefSeq" id="WP_080460361.1">
    <property type="nucleotide sequence ID" value="NZ_JXMW01000009.1"/>
</dbReference>
<keyword evidence="8" id="KW-1185">Reference proteome</keyword>
<name>A0A1V6N298_METAZ</name>
<accession>A0A1V6N298</accession>
<organism evidence="7 8">
    <name type="scientific">Methanobrevibacter arboriphilus JCM 13429 = DSM 1125</name>
    <dbReference type="NCBI Taxonomy" id="1300164"/>
    <lineage>
        <taxon>Archaea</taxon>
        <taxon>Methanobacteriati</taxon>
        <taxon>Methanobacteriota</taxon>
        <taxon>Methanomada group</taxon>
        <taxon>Methanobacteria</taxon>
        <taxon>Methanobacteriales</taxon>
        <taxon>Methanobacteriaceae</taxon>
        <taxon>Methanobrevibacter</taxon>
    </lineage>
</organism>
<dbReference type="Proteomes" id="UP000191661">
    <property type="component" value="Unassembled WGS sequence"/>
</dbReference>
<dbReference type="EMBL" id="JXMW01000009">
    <property type="protein sequence ID" value="OQD58774.1"/>
    <property type="molecule type" value="Genomic_DNA"/>
</dbReference>